<dbReference type="EMBL" id="CP022601">
    <property type="protein sequence ID" value="AXJ13559.1"/>
    <property type="molecule type" value="Genomic_DNA"/>
</dbReference>
<dbReference type="Proteomes" id="UP000255411">
    <property type="component" value="Chromosome"/>
</dbReference>
<reference evidence="1 2" key="1">
    <citation type="submission" date="2017-07" db="EMBL/GenBank/DDBJ databases">
        <title>Streptococcus pluranimalium as cause of bovine abortion.</title>
        <authorList>
            <person name="Rodriguez Campos S."/>
            <person name="Gobeli Brawand S."/>
            <person name="Brodard I."/>
            <person name="Rychener L."/>
            <person name="Perreten V."/>
        </authorList>
    </citation>
    <scope>NUCLEOTIDE SEQUENCE [LARGE SCALE GENOMIC DNA]</scope>
    <source>
        <strain evidence="1 2">14A0014</strain>
    </source>
</reference>
<sequence length="59" mass="6549">MTAVNQVLENKKEVLENISMLLTIGDLIALDERIMELETEADIVSQMVSNLVVENASMV</sequence>
<gene>
    <name evidence="1" type="ORF">Sp14A_16490</name>
</gene>
<protein>
    <submittedName>
        <fullName evidence="1">Uncharacterized protein</fullName>
    </submittedName>
</protein>
<evidence type="ECO:0000313" key="2">
    <source>
        <dbReference type="Proteomes" id="UP000255411"/>
    </source>
</evidence>
<accession>A0A345VLF7</accession>
<organism evidence="1 2">
    <name type="scientific">Streptococcus pluranimalium</name>
    <dbReference type="NCBI Taxonomy" id="82348"/>
    <lineage>
        <taxon>Bacteria</taxon>
        <taxon>Bacillati</taxon>
        <taxon>Bacillota</taxon>
        <taxon>Bacilli</taxon>
        <taxon>Lactobacillales</taxon>
        <taxon>Streptococcaceae</taxon>
        <taxon>Streptococcus</taxon>
    </lineage>
</organism>
<proteinExistence type="predicted"/>
<dbReference type="AlphaFoldDB" id="A0A345VLF7"/>
<name>A0A345VLF7_9STRE</name>
<evidence type="ECO:0000313" key="1">
    <source>
        <dbReference type="EMBL" id="AXJ13559.1"/>
    </source>
</evidence>
<dbReference type="RefSeq" id="WP_240314748.1">
    <property type="nucleotide sequence ID" value="NZ_CP022601.1"/>
</dbReference>